<dbReference type="InterPro" id="IPR013762">
    <property type="entry name" value="Integrase-like_cat_sf"/>
</dbReference>
<gene>
    <name evidence="4" type="ORF">LKMONMHP_2386</name>
</gene>
<evidence type="ECO:0000259" key="3">
    <source>
        <dbReference type="PROSITE" id="PS51898"/>
    </source>
</evidence>
<evidence type="ECO:0000313" key="4">
    <source>
        <dbReference type="EMBL" id="GJE27526.1"/>
    </source>
</evidence>
<comment type="caution">
    <text evidence="4">The sequence shown here is derived from an EMBL/GenBank/DDBJ whole genome shotgun (WGS) entry which is preliminary data.</text>
</comment>
<sequence>MTVWKPKDSSFYYCSFVVKGQRFSGPTKLTNERDALAFERRWKAAEKRKVDMHGALRGRDMTMLDAVDRLTKEKAQQNGRVPYRDRDLDWLVEQIGPDTKLSEINAGTIAAVVEKRRRMCRWDDPKYGPVRAGTITQSVLRPLSALRNWAIDVWKIPLPDMPKISMYFGEPYARTRELSIREELMLLPECGDYRGLVEFILRSGLRRESALLRKSEVFLEEGRIRVWVKAKGEKKLLELPITPAIDRIIRANIDNPTDFVFTYRQRTKKGVVVKPITSSGFYGAFKTAAERAGIADLVIHDLRRSAGARMYRATGNIAAVSKFLGHATVVITMKHYVHILPDDVSIAMKAAEAAHGDLVAKAQASMAPGVEEVDEKLAA</sequence>
<keyword evidence="5" id="KW-1185">Reference proteome</keyword>
<dbReference type="PANTHER" id="PTHR30349">
    <property type="entry name" value="PHAGE INTEGRASE-RELATED"/>
    <property type="match status" value="1"/>
</dbReference>
<dbReference type="PROSITE" id="PS51898">
    <property type="entry name" value="TYR_RECOMBINASE"/>
    <property type="match status" value="1"/>
</dbReference>
<dbReference type="InterPro" id="IPR011010">
    <property type="entry name" value="DNA_brk_join_enz"/>
</dbReference>
<evidence type="ECO:0000256" key="2">
    <source>
        <dbReference type="ARBA" id="ARBA00023172"/>
    </source>
</evidence>
<proteinExistence type="predicted"/>
<accession>A0ABQ4T7A1</accession>
<name>A0ABQ4T7A1_METOR</name>
<feature type="domain" description="Tyr recombinase" evidence="3">
    <location>
        <begin position="173"/>
        <end position="349"/>
    </location>
</feature>
<evidence type="ECO:0000313" key="5">
    <source>
        <dbReference type="Proteomes" id="UP001055156"/>
    </source>
</evidence>
<dbReference type="PANTHER" id="PTHR30349:SF64">
    <property type="entry name" value="PROPHAGE INTEGRASE INTD-RELATED"/>
    <property type="match status" value="1"/>
</dbReference>
<dbReference type="Gene3D" id="1.10.443.10">
    <property type="entry name" value="Intergrase catalytic core"/>
    <property type="match status" value="1"/>
</dbReference>
<evidence type="ECO:0000256" key="1">
    <source>
        <dbReference type="ARBA" id="ARBA00022908"/>
    </source>
</evidence>
<keyword evidence="1" id="KW-0229">DNA integration</keyword>
<dbReference type="Proteomes" id="UP001055156">
    <property type="component" value="Unassembled WGS sequence"/>
</dbReference>
<dbReference type="InterPro" id="IPR002104">
    <property type="entry name" value="Integrase_catalytic"/>
</dbReference>
<reference evidence="4" key="1">
    <citation type="journal article" date="2021" name="Front. Microbiol.">
        <title>Comprehensive Comparative Genomics and Phenotyping of Methylobacterium Species.</title>
        <authorList>
            <person name="Alessa O."/>
            <person name="Ogura Y."/>
            <person name="Fujitani Y."/>
            <person name="Takami H."/>
            <person name="Hayashi T."/>
            <person name="Sahin N."/>
            <person name="Tani A."/>
        </authorList>
    </citation>
    <scope>NUCLEOTIDE SEQUENCE</scope>
    <source>
        <strain evidence="4">NBRC 15689</strain>
    </source>
</reference>
<dbReference type="SUPFAM" id="SSF56349">
    <property type="entry name" value="DNA breaking-rejoining enzymes"/>
    <property type="match status" value="1"/>
</dbReference>
<protein>
    <recommendedName>
        <fullName evidence="3">Tyr recombinase domain-containing protein</fullName>
    </recommendedName>
</protein>
<keyword evidence="2" id="KW-0233">DNA recombination</keyword>
<dbReference type="EMBL" id="BPQV01000006">
    <property type="protein sequence ID" value="GJE27526.1"/>
    <property type="molecule type" value="Genomic_DNA"/>
</dbReference>
<organism evidence="4 5">
    <name type="scientific">Methylobacterium organophilum</name>
    <dbReference type="NCBI Taxonomy" id="410"/>
    <lineage>
        <taxon>Bacteria</taxon>
        <taxon>Pseudomonadati</taxon>
        <taxon>Pseudomonadota</taxon>
        <taxon>Alphaproteobacteria</taxon>
        <taxon>Hyphomicrobiales</taxon>
        <taxon>Methylobacteriaceae</taxon>
        <taxon>Methylobacterium</taxon>
    </lineage>
</organism>
<dbReference type="InterPro" id="IPR050090">
    <property type="entry name" value="Tyrosine_recombinase_XerCD"/>
</dbReference>
<reference evidence="4" key="2">
    <citation type="submission" date="2021-08" db="EMBL/GenBank/DDBJ databases">
        <authorList>
            <person name="Tani A."/>
            <person name="Ola A."/>
            <person name="Ogura Y."/>
            <person name="Katsura K."/>
            <person name="Hayashi T."/>
        </authorList>
    </citation>
    <scope>NUCLEOTIDE SEQUENCE</scope>
    <source>
        <strain evidence="4">NBRC 15689</strain>
    </source>
</reference>
<dbReference type="RefSeq" id="WP_238311378.1">
    <property type="nucleotide sequence ID" value="NZ_BPQV01000006.1"/>
</dbReference>
<dbReference type="Pfam" id="PF00589">
    <property type="entry name" value="Phage_integrase"/>
    <property type="match status" value="1"/>
</dbReference>